<reference evidence="2 3" key="1">
    <citation type="submission" date="2017-08" db="EMBL/GenBank/DDBJ databases">
        <title>Infants hospitalized years apart are colonized by the same room-sourced microbial strains.</title>
        <authorList>
            <person name="Brooks B."/>
            <person name="Olm M.R."/>
            <person name="Firek B.A."/>
            <person name="Baker R."/>
            <person name="Thomas B.C."/>
            <person name="Morowitz M.J."/>
            <person name="Banfield J.F."/>
        </authorList>
    </citation>
    <scope>NUCLEOTIDE SEQUENCE [LARGE SCALE GENOMIC DNA]</scope>
    <source>
        <strain evidence="2">S2_018_000_R2_101</strain>
    </source>
</reference>
<name>A0A2W5A588_9SPHN</name>
<dbReference type="SUPFAM" id="SSF50952">
    <property type="entry name" value="Soluble quinoprotein glucose dehydrogenase"/>
    <property type="match status" value="1"/>
</dbReference>
<proteinExistence type="predicted"/>
<dbReference type="Gene3D" id="2.120.10.30">
    <property type="entry name" value="TolB, C-terminal domain"/>
    <property type="match status" value="1"/>
</dbReference>
<dbReference type="Pfam" id="PF22807">
    <property type="entry name" value="TrAA12"/>
    <property type="match status" value="2"/>
</dbReference>
<organism evidence="2 3">
    <name type="scientific">Sphingomonas sanxanigenens</name>
    <dbReference type="NCBI Taxonomy" id="397260"/>
    <lineage>
        <taxon>Bacteria</taxon>
        <taxon>Pseudomonadati</taxon>
        <taxon>Pseudomonadota</taxon>
        <taxon>Alphaproteobacteria</taxon>
        <taxon>Sphingomonadales</taxon>
        <taxon>Sphingomonadaceae</taxon>
        <taxon>Sphingomonas</taxon>
    </lineage>
</organism>
<evidence type="ECO:0000313" key="3">
    <source>
        <dbReference type="Proteomes" id="UP000249066"/>
    </source>
</evidence>
<sequence>MSRKLIIFILALLVAAAAAVAIMARRDNVKLAFDAVVGAKPDITAPRDELIPTVRIARPIGWGDAKPVPAKGLAVNEFAGDLEHPRWMLLLPNGDVLVAETNSPPRKGGIQTKIMNWLMGRAGAGVPSPDKILLLRDADGDGRAESRSVLIDASNGLHSPFGMALLGNELLVANTDAVLAYPFQPGQTKITAKPRKIVALPGGGNHWARNLLPAPDGKTIYVTVGSATNIADDGVEAEENRAAVLQVNVANGRFRIFAGGLRNPNGLAYEPHSGDLWTVVNERDMMGGDIAPDYLARVEFGGFYGWPYSYWGGYVDHRVQPERPDLLEYTKRPDYALGPHVAALGLSFAAGTNLGPDYANGAFIGEHGSWNRRPPSGYKVIYVPFGDNGYPVKGAKPVDLLTGFLDDKGQARGRPVGVILDKTGALLVADDVGNRIWRVSKAQ</sequence>
<dbReference type="PANTHER" id="PTHR19328:SF55">
    <property type="entry name" value="BLR6566 PROTEIN"/>
    <property type="match status" value="1"/>
</dbReference>
<dbReference type="AlphaFoldDB" id="A0A2W5A588"/>
<comment type="caution">
    <text evidence="2">The sequence shown here is derived from an EMBL/GenBank/DDBJ whole genome shotgun (WGS) entry which is preliminary data.</text>
</comment>
<dbReference type="PANTHER" id="PTHR19328">
    <property type="entry name" value="HEDGEHOG-INTERACTING PROTEIN"/>
    <property type="match status" value="1"/>
</dbReference>
<dbReference type="InterPro" id="IPR054539">
    <property type="entry name" value="Beta-prop_PDH"/>
</dbReference>
<dbReference type="EMBL" id="QFNN01000122">
    <property type="protein sequence ID" value="PZO87629.1"/>
    <property type="molecule type" value="Genomic_DNA"/>
</dbReference>
<protein>
    <submittedName>
        <fullName evidence="2">Sorbosone dehydrogenase</fullName>
    </submittedName>
</protein>
<feature type="domain" description="Pyrroloquinoline quinone-dependent pyranose dehydrogenase beta-propeller" evidence="1">
    <location>
        <begin position="138"/>
        <end position="286"/>
    </location>
</feature>
<dbReference type="Proteomes" id="UP000249066">
    <property type="component" value="Unassembled WGS sequence"/>
</dbReference>
<accession>A0A2W5A588</accession>
<evidence type="ECO:0000259" key="1">
    <source>
        <dbReference type="Pfam" id="PF22807"/>
    </source>
</evidence>
<feature type="domain" description="Pyrroloquinoline quinone-dependent pyranose dehydrogenase beta-propeller" evidence="1">
    <location>
        <begin position="330"/>
        <end position="441"/>
    </location>
</feature>
<dbReference type="InterPro" id="IPR011042">
    <property type="entry name" value="6-blade_b-propeller_TolB-like"/>
</dbReference>
<gene>
    <name evidence="2" type="ORF">DI623_14350</name>
</gene>
<evidence type="ECO:0000313" key="2">
    <source>
        <dbReference type="EMBL" id="PZO87629.1"/>
    </source>
</evidence>
<dbReference type="InterPro" id="IPR011041">
    <property type="entry name" value="Quinoprot_gluc/sorb_DH_b-prop"/>
</dbReference>